<dbReference type="GO" id="GO:0003676">
    <property type="term" value="F:nucleic acid binding"/>
    <property type="evidence" value="ECO:0007669"/>
    <property type="project" value="InterPro"/>
</dbReference>
<evidence type="ECO:0000259" key="9">
    <source>
        <dbReference type="PROSITE" id="PS51194"/>
    </source>
</evidence>
<feature type="domain" description="DEAD-box RNA helicase Q" evidence="10">
    <location>
        <begin position="375"/>
        <end position="403"/>
    </location>
</feature>
<dbReference type="Pfam" id="PF00271">
    <property type="entry name" value="Helicase_C"/>
    <property type="match status" value="1"/>
</dbReference>
<feature type="compositionally biased region" description="Basic and acidic residues" evidence="7">
    <location>
        <begin position="238"/>
        <end position="256"/>
    </location>
</feature>
<evidence type="ECO:0000256" key="6">
    <source>
        <dbReference type="PROSITE-ProRule" id="PRU00552"/>
    </source>
</evidence>
<keyword evidence="3" id="KW-0378">Hydrolase</keyword>
<dbReference type="InterPro" id="IPR056149">
    <property type="entry name" value="PRP5/DDX46/KHDC4_KH"/>
</dbReference>
<dbReference type="SMART" id="SM00490">
    <property type="entry name" value="HELICc"/>
    <property type="match status" value="1"/>
</dbReference>
<dbReference type="SUPFAM" id="SSF52540">
    <property type="entry name" value="P-loop containing nucleoside triphosphate hydrolases"/>
    <property type="match status" value="2"/>
</dbReference>
<evidence type="ECO:0000256" key="2">
    <source>
        <dbReference type="ARBA" id="ARBA00022741"/>
    </source>
</evidence>
<feature type="compositionally biased region" description="Low complexity" evidence="7">
    <location>
        <begin position="188"/>
        <end position="201"/>
    </location>
</feature>
<dbReference type="Pfam" id="PF00270">
    <property type="entry name" value="DEAD"/>
    <property type="match status" value="1"/>
</dbReference>
<dbReference type="InterPro" id="IPR001650">
    <property type="entry name" value="Helicase_C-like"/>
</dbReference>
<reference evidence="11" key="1">
    <citation type="submission" date="2020-06" db="EMBL/GenBank/DDBJ databases">
        <authorList>
            <consortium name="Plant Systems Biology data submission"/>
        </authorList>
    </citation>
    <scope>NUCLEOTIDE SEQUENCE</scope>
    <source>
        <strain evidence="11">D6</strain>
    </source>
</reference>
<dbReference type="Pfam" id="PF23469">
    <property type="entry name" value="KH_12"/>
    <property type="match status" value="1"/>
</dbReference>
<dbReference type="InterPro" id="IPR027417">
    <property type="entry name" value="P-loop_NTPase"/>
</dbReference>
<feature type="compositionally biased region" description="Low complexity" evidence="7">
    <location>
        <begin position="845"/>
        <end position="854"/>
    </location>
</feature>
<evidence type="ECO:0000313" key="12">
    <source>
        <dbReference type="Proteomes" id="UP001153069"/>
    </source>
</evidence>
<feature type="compositionally biased region" description="Low complexity" evidence="7">
    <location>
        <begin position="828"/>
        <end position="837"/>
    </location>
</feature>
<dbReference type="OrthoDB" id="196131at2759"/>
<dbReference type="FunFam" id="3.40.50.300:FF:000079">
    <property type="entry name" value="probable ATP-dependent RNA helicase DDX17"/>
    <property type="match status" value="1"/>
</dbReference>
<dbReference type="InterPro" id="IPR014014">
    <property type="entry name" value="RNA_helicase_DEAD_Q_motif"/>
</dbReference>
<evidence type="ECO:0000256" key="1">
    <source>
        <dbReference type="ARBA" id="ARBA00012552"/>
    </source>
</evidence>
<evidence type="ECO:0000256" key="7">
    <source>
        <dbReference type="SAM" id="MobiDB-lite"/>
    </source>
</evidence>
<accession>A0A9N8H731</accession>
<evidence type="ECO:0000256" key="3">
    <source>
        <dbReference type="ARBA" id="ARBA00022801"/>
    </source>
</evidence>
<evidence type="ECO:0000259" key="8">
    <source>
        <dbReference type="PROSITE" id="PS51192"/>
    </source>
</evidence>
<dbReference type="PROSITE" id="PS51192">
    <property type="entry name" value="HELICASE_ATP_BIND_1"/>
    <property type="match status" value="1"/>
</dbReference>
<dbReference type="EC" id="3.6.4.13" evidence="1"/>
<keyword evidence="2" id="KW-0547">Nucleotide-binding</keyword>
<name>A0A9N8H731_9STRA</name>
<keyword evidence="4 11" id="KW-0347">Helicase</keyword>
<feature type="region of interest" description="Disordered" evidence="7">
    <location>
        <begin position="17"/>
        <end position="256"/>
    </location>
</feature>
<gene>
    <name evidence="11" type="ORF">SEMRO_59_G034010.1</name>
</gene>
<dbReference type="GO" id="GO:0005524">
    <property type="term" value="F:ATP binding"/>
    <property type="evidence" value="ECO:0007669"/>
    <property type="project" value="UniProtKB-KW"/>
</dbReference>
<dbReference type="Gene3D" id="3.40.50.300">
    <property type="entry name" value="P-loop containing nucleotide triphosphate hydrolases"/>
    <property type="match status" value="2"/>
</dbReference>
<dbReference type="AlphaFoldDB" id="A0A9N8H731"/>
<dbReference type="GO" id="GO:0016787">
    <property type="term" value="F:hydrolase activity"/>
    <property type="evidence" value="ECO:0007669"/>
    <property type="project" value="UniProtKB-KW"/>
</dbReference>
<dbReference type="InterPro" id="IPR011545">
    <property type="entry name" value="DEAD/DEAH_box_helicase_dom"/>
</dbReference>
<feature type="region of interest" description="Disordered" evidence="7">
    <location>
        <begin position="825"/>
        <end position="854"/>
    </location>
</feature>
<proteinExistence type="predicted"/>
<dbReference type="PROSITE" id="PS51195">
    <property type="entry name" value="Q_MOTIF"/>
    <property type="match status" value="1"/>
</dbReference>
<sequence length="1025" mass="112713">MTTAEERKRKRLEAWRRKQELAKAPAPKVSVSLSLGGLKTNKKKKKSPSEPKKKKKKSNAFFGDDDDGSDKEEETTQTRRNKPKLLTLETIQDASSAEPPKKRSRGRWDKAPTPQKSQGDDALDKFMSNLGNVASQEEEGVLNLDGMSRKTTKQPKAPVSGGVITPEELQRLTQTSNSKRKDDMEIDNNNNNDSANKNNNQETDDEEEEKARRAFIEALKSTPAFVGEEQDDNSNNEASKKPELAAEVKSEKQRREQRMKELEQEAENARFGAQAAAAPELGRLYNDVEGGVMEEAERNLDAAMAAPDALTVLAELNKKKELKAVDHSEIEYIDFQKNLFVVPRALASLTNDEVISIRAKLKVRVRGHGAPPPVSTFEQCGVSEKILQILYKQNIRKPFPVQAQCIPCIMSGRDVIGIAKTGSGKTLAYLLPMLRHIMVQPPLAPHESGPIGLILAPARELAYQIHLVCKAYCKNLGLKSTAVYGGASVAEQIADLKRGAHIVVATPGRIIDVLTMQGGKLLSLERVTSVCLDESDRMFDMGFAPQIQAIMGAVRPDRQTVLFSATFPKAVEALARKALKYPVEVMVGGRSVASDNVTQYAELVEEEDKFLRLLQILGEHVEGTKKAIVFLDTQVRTDSLFEQLLRSGYTTQPLHGGMEQEDRDSAISDFKRKDGPNVLVATGVAGRGLDVPSCTCVVNYSAPNHLEAYVHQVGRTGRAGNRGVAFTFVNSTNEEKFAPSVVRALSEAGQAENIKPELKKMSEEFKAKVEKGEAKFAGSGFKGKGYSYDKSELSEHQKMQQMEKRQALIEAGLLDPDDEEHMLEEAKSNNNNKNNAADGDDPSPAKKSSISAADKAAGEADKVLAQFGTGENQPKLTPELLALPGMKDAILRKAGIIKEPDDTNSSGKPDSSGGRAVQMGTNHFVQEFEINDYPREARWKVTQRETTSRLQDEFQTAVTLKGQYFDSSKTPGAGERKLYLHLEATSERILANCVLEIQRLLNEETLRVGTRGMSGGGSSHKYNVL</sequence>
<dbReference type="EMBL" id="CAICTM010000058">
    <property type="protein sequence ID" value="CAB9499348.1"/>
    <property type="molecule type" value="Genomic_DNA"/>
</dbReference>
<feature type="compositionally biased region" description="Acidic residues" evidence="7">
    <location>
        <begin position="63"/>
        <end position="75"/>
    </location>
</feature>
<keyword evidence="5" id="KW-0067">ATP-binding</keyword>
<dbReference type="Proteomes" id="UP001153069">
    <property type="component" value="Unassembled WGS sequence"/>
</dbReference>
<evidence type="ECO:0000256" key="5">
    <source>
        <dbReference type="ARBA" id="ARBA00022840"/>
    </source>
</evidence>
<protein>
    <recommendedName>
        <fullName evidence="1">RNA helicase</fullName>
        <ecNumber evidence="1">3.6.4.13</ecNumber>
    </recommendedName>
</protein>
<feature type="region of interest" description="Disordered" evidence="7">
    <location>
        <begin position="896"/>
        <end position="916"/>
    </location>
</feature>
<evidence type="ECO:0000256" key="4">
    <source>
        <dbReference type="ARBA" id="ARBA00022806"/>
    </source>
</evidence>
<feature type="domain" description="Helicase ATP-binding" evidence="8">
    <location>
        <begin position="406"/>
        <end position="585"/>
    </location>
</feature>
<feature type="domain" description="Helicase C-terminal" evidence="9">
    <location>
        <begin position="596"/>
        <end position="762"/>
    </location>
</feature>
<dbReference type="GO" id="GO:0003724">
    <property type="term" value="F:RNA helicase activity"/>
    <property type="evidence" value="ECO:0007669"/>
    <property type="project" value="UniProtKB-EC"/>
</dbReference>
<evidence type="ECO:0000259" key="10">
    <source>
        <dbReference type="PROSITE" id="PS51195"/>
    </source>
</evidence>
<organism evidence="11 12">
    <name type="scientific">Seminavis robusta</name>
    <dbReference type="NCBI Taxonomy" id="568900"/>
    <lineage>
        <taxon>Eukaryota</taxon>
        <taxon>Sar</taxon>
        <taxon>Stramenopiles</taxon>
        <taxon>Ochrophyta</taxon>
        <taxon>Bacillariophyta</taxon>
        <taxon>Bacillariophyceae</taxon>
        <taxon>Bacillariophycidae</taxon>
        <taxon>Naviculales</taxon>
        <taxon>Naviculaceae</taxon>
        <taxon>Seminavis</taxon>
    </lineage>
</organism>
<dbReference type="InterPro" id="IPR014001">
    <property type="entry name" value="Helicase_ATP-bd"/>
</dbReference>
<keyword evidence="12" id="KW-1185">Reference proteome</keyword>
<dbReference type="PROSITE" id="PS51194">
    <property type="entry name" value="HELICASE_CTER"/>
    <property type="match status" value="1"/>
</dbReference>
<dbReference type="PANTHER" id="PTHR47958">
    <property type="entry name" value="ATP-DEPENDENT RNA HELICASE DBP3"/>
    <property type="match status" value="1"/>
</dbReference>
<dbReference type="SMART" id="SM00487">
    <property type="entry name" value="DEXDc"/>
    <property type="match status" value="1"/>
</dbReference>
<feature type="compositionally biased region" description="Basic residues" evidence="7">
    <location>
        <begin position="40"/>
        <end position="58"/>
    </location>
</feature>
<feature type="short sequence motif" description="Q motif" evidence="6">
    <location>
        <begin position="375"/>
        <end position="403"/>
    </location>
</feature>
<evidence type="ECO:0000313" key="11">
    <source>
        <dbReference type="EMBL" id="CAB9499348.1"/>
    </source>
</evidence>
<dbReference type="CDD" id="cd18787">
    <property type="entry name" value="SF2_C_DEAD"/>
    <property type="match status" value="1"/>
</dbReference>
<comment type="caution">
    <text evidence="11">The sequence shown here is derived from an EMBL/GenBank/DDBJ whole genome shotgun (WGS) entry which is preliminary data.</text>
</comment>